<gene>
    <name evidence="1" type="ORF">CR513_17369</name>
</gene>
<reference evidence="1" key="1">
    <citation type="submission" date="2018-05" db="EMBL/GenBank/DDBJ databases">
        <title>Draft genome of Mucuna pruriens seed.</title>
        <authorList>
            <person name="Nnadi N.E."/>
            <person name="Vos R."/>
            <person name="Hasami M.H."/>
            <person name="Devisetty U.K."/>
            <person name="Aguiy J.C."/>
        </authorList>
    </citation>
    <scope>NUCLEOTIDE SEQUENCE [LARGE SCALE GENOMIC DNA]</scope>
    <source>
        <strain evidence="1">JCA_2017</strain>
    </source>
</reference>
<dbReference type="OrthoDB" id="1752268at2759"/>
<keyword evidence="2" id="KW-1185">Reference proteome</keyword>
<dbReference type="EMBL" id="QJKJ01003200">
    <property type="protein sequence ID" value="RDX99578.1"/>
    <property type="molecule type" value="Genomic_DNA"/>
</dbReference>
<evidence type="ECO:0000313" key="1">
    <source>
        <dbReference type="EMBL" id="RDX99578.1"/>
    </source>
</evidence>
<evidence type="ECO:0000313" key="2">
    <source>
        <dbReference type="Proteomes" id="UP000257109"/>
    </source>
</evidence>
<comment type="caution">
    <text evidence="1">The sequence shown here is derived from an EMBL/GenBank/DDBJ whole genome shotgun (WGS) entry which is preliminary data.</text>
</comment>
<dbReference type="Proteomes" id="UP000257109">
    <property type="component" value="Unassembled WGS sequence"/>
</dbReference>
<proteinExistence type="predicted"/>
<name>A0A371H9V7_MUCPR</name>
<sequence length="145" mass="16256">MQSTLIKNSQGYPGEYITCVCWIYLSPVKCQIGPNHDEWCEFHHTHGHTTKGCRTLNGQIEKGTITTILGGGMAVERKRYARSMMTVQAGTTWPVPGDPVSSLLNEDYEDMLPHQDDPMVILIVAIEYKIERVLIDQGSSANILY</sequence>
<organism evidence="1 2">
    <name type="scientific">Mucuna pruriens</name>
    <name type="common">Velvet bean</name>
    <name type="synonym">Dolichos pruriens</name>
    <dbReference type="NCBI Taxonomy" id="157652"/>
    <lineage>
        <taxon>Eukaryota</taxon>
        <taxon>Viridiplantae</taxon>
        <taxon>Streptophyta</taxon>
        <taxon>Embryophyta</taxon>
        <taxon>Tracheophyta</taxon>
        <taxon>Spermatophyta</taxon>
        <taxon>Magnoliopsida</taxon>
        <taxon>eudicotyledons</taxon>
        <taxon>Gunneridae</taxon>
        <taxon>Pentapetalae</taxon>
        <taxon>rosids</taxon>
        <taxon>fabids</taxon>
        <taxon>Fabales</taxon>
        <taxon>Fabaceae</taxon>
        <taxon>Papilionoideae</taxon>
        <taxon>50 kb inversion clade</taxon>
        <taxon>NPAAA clade</taxon>
        <taxon>indigoferoid/millettioid clade</taxon>
        <taxon>Phaseoleae</taxon>
        <taxon>Mucuna</taxon>
    </lineage>
</organism>
<dbReference type="AlphaFoldDB" id="A0A371H9V7"/>
<feature type="non-terminal residue" evidence="1">
    <location>
        <position position="1"/>
    </location>
</feature>
<protein>
    <submittedName>
        <fullName evidence="1">Uncharacterized protein</fullName>
    </submittedName>
</protein>
<accession>A0A371H9V7</accession>